<keyword evidence="7" id="KW-1185">Reference proteome</keyword>
<reference evidence="7" key="1">
    <citation type="journal article" date="2019" name="Int. J. Syst. Evol. Microbiol.">
        <title>The Global Catalogue of Microorganisms (GCM) 10K type strain sequencing project: providing services to taxonomists for standard genome sequencing and annotation.</title>
        <authorList>
            <consortium name="The Broad Institute Genomics Platform"/>
            <consortium name="The Broad Institute Genome Sequencing Center for Infectious Disease"/>
            <person name="Wu L."/>
            <person name="Ma J."/>
        </authorList>
    </citation>
    <scope>NUCLEOTIDE SEQUENCE [LARGE SCALE GENOMIC DNA]</scope>
    <source>
        <strain evidence="7">JCM 14370</strain>
    </source>
</reference>
<dbReference type="Gene3D" id="3.40.50.10330">
    <property type="entry name" value="Probable inorganic polyphosphate/atp-NAD kinase, domain 1"/>
    <property type="match status" value="1"/>
</dbReference>
<evidence type="ECO:0000256" key="3">
    <source>
        <dbReference type="ARBA" id="ARBA00022777"/>
    </source>
</evidence>
<dbReference type="InterPro" id="IPR045540">
    <property type="entry name" value="YegS/DAGK_C"/>
</dbReference>
<keyword evidence="3 6" id="KW-0418">Kinase</keyword>
<sequence>MEATLIYNQNAGGSNRITPEALIDALSGIGYQPVYQATSCEDDLEKALQDARGAVFVAGGDGTVRATALHLLGKDLYLGLLPMGTANNIGRTLGIIGEPLEVISRYAGGTTVPFDVGRVRAPWGEDFFLEACGCGLYADVLAAYNPQNGKSPVRALQAMSTTLSGYQPVPTVLCVDHADFSGSYLMTEVLNTQATGPRLRLAPLAHTGDGFLDVVTINQEQQESMFTYLGGLLGGNFTDLASVSHHKGEFIELHWSGQPFHIDGEIRPHGATGMVPNAEGQIVIEVMKGALNLLVPAQENHHV</sequence>
<dbReference type="RefSeq" id="WP_189001442.1">
    <property type="nucleotide sequence ID" value="NZ_BMOD01000003.1"/>
</dbReference>
<evidence type="ECO:0000256" key="1">
    <source>
        <dbReference type="ARBA" id="ARBA00022679"/>
    </source>
</evidence>
<evidence type="ECO:0000313" key="7">
    <source>
        <dbReference type="Proteomes" id="UP000632222"/>
    </source>
</evidence>
<dbReference type="Pfam" id="PF00781">
    <property type="entry name" value="DAGK_cat"/>
    <property type="match status" value="1"/>
</dbReference>
<dbReference type="SUPFAM" id="SSF111331">
    <property type="entry name" value="NAD kinase/diacylglycerol kinase-like"/>
    <property type="match status" value="1"/>
</dbReference>
<dbReference type="InterPro" id="IPR050187">
    <property type="entry name" value="Lipid_Phosphate_FormReg"/>
</dbReference>
<evidence type="ECO:0000256" key="4">
    <source>
        <dbReference type="ARBA" id="ARBA00022840"/>
    </source>
</evidence>
<keyword evidence="4" id="KW-0067">ATP-binding</keyword>
<dbReference type="Pfam" id="PF19279">
    <property type="entry name" value="YegS_C"/>
    <property type="match status" value="1"/>
</dbReference>
<organism evidence="6 7">
    <name type="scientific">Deinococcus roseus</name>
    <dbReference type="NCBI Taxonomy" id="392414"/>
    <lineage>
        <taxon>Bacteria</taxon>
        <taxon>Thermotogati</taxon>
        <taxon>Deinococcota</taxon>
        <taxon>Deinococci</taxon>
        <taxon>Deinococcales</taxon>
        <taxon>Deinococcaceae</taxon>
        <taxon>Deinococcus</taxon>
    </lineage>
</organism>
<dbReference type="PROSITE" id="PS50146">
    <property type="entry name" value="DAGK"/>
    <property type="match status" value="1"/>
</dbReference>
<name>A0ABQ2CWG3_9DEIO</name>
<dbReference type="Gene3D" id="2.60.200.40">
    <property type="match status" value="1"/>
</dbReference>
<feature type="domain" description="DAGKc" evidence="5">
    <location>
        <begin position="1"/>
        <end position="124"/>
    </location>
</feature>
<dbReference type="InterPro" id="IPR016064">
    <property type="entry name" value="NAD/diacylglycerol_kinase_sf"/>
</dbReference>
<protein>
    <submittedName>
        <fullName evidence="6">Diacylglycerol kinase</fullName>
    </submittedName>
</protein>
<dbReference type="PANTHER" id="PTHR12358">
    <property type="entry name" value="SPHINGOSINE KINASE"/>
    <property type="match status" value="1"/>
</dbReference>
<dbReference type="Proteomes" id="UP000632222">
    <property type="component" value="Unassembled WGS sequence"/>
</dbReference>
<dbReference type="InterPro" id="IPR001206">
    <property type="entry name" value="Diacylglycerol_kinase_cat_dom"/>
</dbReference>
<dbReference type="InterPro" id="IPR017438">
    <property type="entry name" value="ATP-NAD_kinase_N"/>
</dbReference>
<dbReference type="GO" id="GO:0016301">
    <property type="term" value="F:kinase activity"/>
    <property type="evidence" value="ECO:0007669"/>
    <property type="project" value="UniProtKB-KW"/>
</dbReference>
<evidence type="ECO:0000259" key="5">
    <source>
        <dbReference type="PROSITE" id="PS50146"/>
    </source>
</evidence>
<comment type="caution">
    <text evidence="6">The sequence shown here is derived from an EMBL/GenBank/DDBJ whole genome shotgun (WGS) entry which is preliminary data.</text>
</comment>
<keyword evidence="1" id="KW-0808">Transferase</keyword>
<dbReference type="PANTHER" id="PTHR12358:SF54">
    <property type="entry name" value="SPHINGOSINE KINASE RELATED PROTEIN"/>
    <property type="match status" value="1"/>
</dbReference>
<gene>
    <name evidence="6" type="ORF">GCM10008938_12370</name>
</gene>
<evidence type="ECO:0000256" key="2">
    <source>
        <dbReference type="ARBA" id="ARBA00022741"/>
    </source>
</evidence>
<keyword evidence="2" id="KW-0547">Nucleotide-binding</keyword>
<evidence type="ECO:0000313" key="6">
    <source>
        <dbReference type="EMBL" id="GGJ27829.1"/>
    </source>
</evidence>
<accession>A0ABQ2CWG3</accession>
<proteinExistence type="predicted"/>
<dbReference type="EMBL" id="BMOD01000003">
    <property type="protein sequence ID" value="GGJ27829.1"/>
    <property type="molecule type" value="Genomic_DNA"/>
</dbReference>